<accession>A0A1Y2C1A0</accession>
<dbReference type="EMBL" id="MCGO01000034">
    <property type="protein sequence ID" value="ORY40674.1"/>
    <property type="molecule type" value="Genomic_DNA"/>
</dbReference>
<reference evidence="1 2" key="1">
    <citation type="submission" date="2016-07" db="EMBL/GenBank/DDBJ databases">
        <title>Pervasive Adenine N6-methylation of Active Genes in Fungi.</title>
        <authorList>
            <consortium name="DOE Joint Genome Institute"/>
            <person name="Mondo S.J."/>
            <person name="Dannebaum R.O."/>
            <person name="Kuo R.C."/>
            <person name="Labutti K."/>
            <person name="Haridas S."/>
            <person name="Kuo A."/>
            <person name="Salamov A."/>
            <person name="Ahrendt S.R."/>
            <person name="Lipzen A."/>
            <person name="Sullivan W."/>
            <person name="Andreopoulos W.B."/>
            <person name="Clum A."/>
            <person name="Lindquist E."/>
            <person name="Daum C."/>
            <person name="Ramamoorthy G.K."/>
            <person name="Gryganskyi A."/>
            <person name="Culley D."/>
            <person name="Magnuson J.K."/>
            <person name="James T.Y."/>
            <person name="O'Malley M.A."/>
            <person name="Stajich J.E."/>
            <person name="Spatafora J.W."/>
            <person name="Visel A."/>
            <person name="Grigoriev I.V."/>
        </authorList>
    </citation>
    <scope>NUCLEOTIDE SEQUENCE [LARGE SCALE GENOMIC DNA]</scope>
    <source>
        <strain evidence="1 2">JEL800</strain>
    </source>
</reference>
<proteinExistence type="predicted"/>
<evidence type="ECO:0000313" key="2">
    <source>
        <dbReference type="Proteomes" id="UP000193642"/>
    </source>
</evidence>
<organism evidence="1 2">
    <name type="scientific">Rhizoclosmatium globosum</name>
    <dbReference type="NCBI Taxonomy" id="329046"/>
    <lineage>
        <taxon>Eukaryota</taxon>
        <taxon>Fungi</taxon>
        <taxon>Fungi incertae sedis</taxon>
        <taxon>Chytridiomycota</taxon>
        <taxon>Chytridiomycota incertae sedis</taxon>
        <taxon>Chytridiomycetes</taxon>
        <taxon>Chytridiales</taxon>
        <taxon>Chytriomycetaceae</taxon>
        <taxon>Rhizoclosmatium</taxon>
    </lineage>
</organism>
<name>A0A1Y2C1A0_9FUNG</name>
<evidence type="ECO:0000313" key="1">
    <source>
        <dbReference type="EMBL" id="ORY40674.1"/>
    </source>
</evidence>
<protein>
    <submittedName>
        <fullName evidence="1">Uncharacterized protein</fullName>
    </submittedName>
</protein>
<gene>
    <name evidence="1" type="ORF">BCR33DRAFT_719223</name>
</gene>
<comment type="caution">
    <text evidence="1">The sequence shown here is derived from an EMBL/GenBank/DDBJ whole genome shotgun (WGS) entry which is preliminary data.</text>
</comment>
<keyword evidence="2" id="KW-1185">Reference proteome</keyword>
<sequence>MQNVWFSVVNFWDARRERDSARSRWNVRVQVEGFESLWQQKNQMFSGRLYSVLV</sequence>
<dbReference type="AlphaFoldDB" id="A0A1Y2C1A0"/>
<dbReference type="Proteomes" id="UP000193642">
    <property type="component" value="Unassembled WGS sequence"/>
</dbReference>